<dbReference type="Pfam" id="PF17118">
    <property type="entry name" value="DUF5105"/>
    <property type="match status" value="1"/>
</dbReference>
<dbReference type="PROSITE" id="PS51257">
    <property type="entry name" value="PROKAR_LIPOPROTEIN"/>
    <property type="match status" value="1"/>
</dbReference>
<dbReference type="EMBL" id="CP023483">
    <property type="protein sequence ID" value="ATF25851.1"/>
    <property type="molecule type" value="Genomic_DNA"/>
</dbReference>
<evidence type="ECO:0000313" key="4">
    <source>
        <dbReference type="Proteomes" id="UP000243591"/>
    </source>
</evidence>
<accession>A0A1D2LNI9</accession>
<dbReference type="Proteomes" id="UP000243591">
    <property type="component" value="Chromosome"/>
</dbReference>
<dbReference type="KEGG" id="bths:CNY62_05260"/>
<evidence type="ECO:0000313" key="3">
    <source>
        <dbReference type="EMBL" id="ATF25851.1"/>
    </source>
</evidence>
<dbReference type="STRING" id="2756.BFR44_06600"/>
<dbReference type="AlphaFoldDB" id="A0A1D2LNI9"/>
<organism evidence="3 4">
    <name type="scientific">Brochothrix thermosphacta</name>
    <name type="common">Microbacterium thermosphactum</name>
    <dbReference type="NCBI Taxonomy" id="2756"/>
    <lineage>
        <taxon>Bacteria</taxon>
        <taxon>Bacillati</taxon>
        <taxon>Bacillota</taxon>
        <taxon>Bacilli</taxon>
        <taxon>Bacillales</taxon>
        <taxon>Listeriaceae</taxon>
        <taxon>Brochothrix</taxon>
    </lineage>
</organism>
<keyword evidence="4" id="KW-1185">Reference proteome</keyword>
<dbReference type="InterPro" id="IPR031343">
    <property type="entry name" value="DUF5105"/>
</dbReference>
<feature type="signal peptide" evidence="1">
    <location>
        <begin position="1"/>
        <end position="21"/>
    </location>
</feature>
<keyword evidence="1" id="KW-0732">Signal</keyword>
<feature type="chain" id="PRO_5039165696" evidence="1">
    <location>
        <begin position="22"/>
        <end position="216"/>
    </location>
</feature>
<proteinExistence type="predicted"/>
<name>A0A1D2LNI9_BROTH</name>
<protein>
    <submittedName>
        <fullName evidence="3">DUF5105 domain-containing protein</fullName>
    </submittedName>
</protein>
<evidence type="ECO:0000256" key="1">
    <source>
        <dbReference type="SAM" id="SignalP"/>
    </source>
</evidence>
<evidence type="ECO:0000259" key="2">
    <source>
        <dbReference type="Pfam" id="PF17118"/>
    </source>
</evidence>
<reference evidence="3 4" key="1">
    <citation type="submission" date="2017-09" db="EMBL/GenBank/DDBJ databases">
        <title>Complete Genome Sequences of Two Strains of the Meat Spoilage Bacterium Brochothrix thermosphacta Isolated from Ground Chicken.</title>
        <authorList>
            <person name="Paoli G.C."/>
            <person name="Wijey C."/>
            <person name="Chen C.-Y."/>
            <person name="Nguyen L."/>
            <person name="Yan X."/>
            <person name="Irwin P.L."/>
        </authorList>
    </citation>
    <scope>NUCLEOTIDE SEQUENCE [LARGE SCALE GENOMIC DNA]</scope>
    <source>
        <strain evidence="3 4">BI</strain>
    </source>
</reference>
<feature type="domain" description="DUF5105" evidence="2">
    <location>
        <begin position="22"/>
        <end position="213"/>
    </location>
</feature>
<gene>
    <name evidence="3" type="ORF">CNY62_05260</name>
</gene>
<sequence length="216" mass="24807">MMKHKYKIILLGLLMILLLSACQKQTDPKAAAESYVDTYIYGKDNAKFNDFFEDKTSDIKKESKSAFVKELSAALELDHTYDANLSRIYESLNKKLQDETKFKAETIENKEGKAQVDLMITGLTEWQTGDFEKEVIKDLTAQKVKITHKTTDKELSNIAKNSSLRVINKKVNEVKANKKAQKITMLLVQDPEFKEKWIVQNEDEFLKELSAKFGLN</sequence>